<sequence>MNRRLKMFCVDEVLAMWDEVDVKNEEHGGGVSDIETESSSEDDENQENIPPPAAAPVSELKDEHSEAQHPPMPPKRGTKRAPVSEQPSLPAEWKTECDLDSTPPPLRFRPLRAPGVQLDTTLKHTPLDLFKLFFTPTVVRELCNTTNKYAAENTVGKSYTWSNVDVQEFYHFLGMLQYASLVKLPSVQDYWTRDCVMRQAIPPSTMTRTRFQSLMWNLHLSIPEEDEENDLHKGTPHHNRLFRVQSLFDHMRAACKSSYHPRRELAVDERMVATKAKTGFTQYIRNKPTKWGIKLYVMADSSNGYTVDFSIYTGKNFDSSPQGLSYDAVMDLVQPAFLGTGYHIYVDNFYTSPKLFGALADLKFGACGTYREGRKGCPSSQGVLMKKSPCGTVRWLRQDPVVFVKWMDTREVSMCSTIHPAYAGETVRKKVKSRDGKYSVVEVPCPVPVLEYNKYMGGVDRSDQLIQYYSTRRRVSRFYRTLFLHFLDIANTNAYIMHLELAKISQQKSLTHKAFLSQLVRELFGVEKTGVPVKRQTSHLPVGCAKDFTSSNRATAGRRRCQHCSAKGVRNTTPWKCQACDVPLCLLLDRNCFAEWHA</sequence>
<dbReference type="EMBL" id="JBHFQA010000002">
    <property type="protein sequence ID" value="KAL2102111.1"/>
    <property type="molecule type" value="Genomic_DNA"/>
</dbReference>
<keyword evidence="5" id="KW-1185">Reference proteome</keyword>
<gene>
    <name evidence="4" type="ORF">ACEWY4_001279</name>
</gene>
<feature type="compositionally biased region" description="Acidic residues" evidence="1">
    <location>
        <begin position="34"/>
        <end position="46"/>
    </location>
</feature>
<evidence type="ECO:0008006" key="6">
    <source>
        <dbReference type="Google" id="ProtNLM"/>
    </source>
</evidence>
<dbReference type="Pfam" id="PF13842">
    <property type="entry name" value="zf-Tnp_2"/>
    <property type="match status" value="1"/>
</dbReference>
<dbReference type="InterPro" id="IPR032718">
    <property type="entry name" value="PGBD4_Znf_C"/>
</dbReference>
<proteinExistence type="predicted"/>
<organism evidence="4 5">
    <name type="scientific">Coilia grayii</name>
    <name type="common">Gray's grenadier anchovy</name>
    <dbReference type="NCBI Taxonomy" id="363190"/>
    <lineage>
        <taxon>Eukaryota</taxon>
        <taxon>Metazoa</taxon>
        <taxon>Chordata</taxon>
        <taxon>Craniata</taxon>
        <taxon>Vertebrata</taxon>
        <taxon>Euteleostomi</taxon>
        <taxon>Actinopterygii</taxon>
        <taxon>Neopterygii</taxon>
        <taxon>Teleostei</taxon>
        <taxon>Clupei</taxon>
        <taxon>Clupeiformes</taxon>
        <taxon>Clupeoidei</taxon>
        <taxon>Engraulidae</taxon>
        <taxon>Coilinae</taxon>
        <taxon>Coilia</taxon>
    </lineage>
</organism>
<evidence type="ECO:0000259" key="2">
    <source>
        <dbReference type="Pfam" id="PF13842"/>
    </source>
</evidence>
<protein>
    <recommendedName>
        <fullName evidence="6">PiggyBac transposable element-derived protein domain-containing protein</fullName>
    </recommendedName>
</protein>
<dbReference type="InterPro" id="IPR029526">
    <property type="entry name" value="PGBD"/>
</dbReference>
<dbReference type="Pfam" id="PF13843">
    <property type="entry name" value="DDE_Tnp_1_7"/>
    <property type="match status" value="1"/>
</dbReference>
<evidence type="ECO:0000313" key="5">
    <source>
        <dbReference type="Proteomes" id="UP001591681"/>
    </source>
</evidence>
<dbReference type="PANTHER" id="PTHR46599:SF3">
    <property type="entry name" value="PIGGYBAC TRANSPOSABLE ELEMENT-DERIVED PROTEIN 4"/>
    <property type="match status" value="1"/>
</dbReference>
<accession>A0ABD1KSX8</accession>
<evidence type="ECO:0000256" key="1">
    <source>
        <dbReference type="SAM" id="MobiDB-lite"/>
    </source>
</evidence>
<dbReference type="Proteomes" id="UP001591681">
    <property type="component" value="Unassembled WGS sequence"/>
</dbReference>
<reference evidence="4 5" key="1">
    <citation type="submission" date="2024-09" db="EMBL/GenBank/DDBJ databases">
        <title>A chromosome-level genome assembly of Gray's grenadier anchovy, Coilia grayii.</title>
        <authorList>
            <person name="Fu Z."/>
        </authorList>
    </citation>
    <scope>NUCLEOTIDE SEQUENCE [LARGE SCALE GENOMIC DNA]</scope>
    <source>
        <strain evidence="4">G4</strain>
        <tissue evidence="4">Muscle</tissue>
    </source>
</reference>
<dbReference type="PANTHER" id="PTHR46599">
    <property type="entry name" value="PIGGYBAC TRANSPOSABLE ELEMENT-DERIVED PROTEIN 4"/>
    <property type="match status" value="1"/>
</dbReference>
<name>A0ABD1KSX8_9TELE</name>
<comment type="caution">
    <text evidence="4">The sequence shown here is derived from an EMBL/GenBank/DDBJ whole genome shotgun (WGS) entry which is preliminary data.</text>
</comment>
<dbReference type="AlphaFoldDB" id="A0ABD1KSX8"/>
<evidence type="ECO:0000313" key="4">
    <source>
        <dbReference type="EMBL" id="KAL2102111.1"/>
    </source>
</evidence>
<feature type="domain" description="PiggyBac transposable element-derived protein" evidence="3">
    <location>
        <begin position="125"/>
        <end position="495"/>
    </location>
</feature>
<feature type="region of interest" description="Disordered" evidence="1">
    <location>
        <begin position="22"/>
        <end position="97"/>
    </location>
</feature>
<feature type="domain" description="PiggyBac transposable element-derived protein 4 C-terminal zinc-finger" evidence="2">
    <location>
        <begin position="557"/>
        <end position="597"/>
    </location>
</feature>
<evidence type="ECO:0000259" key="3">
    <source>
        <dbReference type="Pfam" id="PF13843"/>
    </source>
</evidence>